<evidence type="ECO:0008006" key="4">
    <source>
        <dbReference type="Google" id="ProtNLM"/>
    </source>
</evidence>
<dbReference type="STRING" id="356882.A0A423W6U4"/>
<feature type="compositionally biased region" description="Basic and acidic residues" evidence="1">
    <location>
        <begin position="1328"/>
        <end position="1338"/>
    </location>
</feature>
<feature type="region of interest" description="Disordered" evidence="1">
    <location>
        <begin position="1143"/>
        <end position="1425"/>
    </location>
</feature>
<dbReference type="PANTHER" id="PTHR37542">
    <property type="entry name" value="HELO DOMAIN-CONTAINING PROTEIN-RELATED"/>
    <property type="match status" value="1"/>
</dbReference>
<keyword evidence="3" id="KW-1185">Reference proteome</keyword>
<dbReference type="InterPro" id="IPR011009">
    <property type="entry name" value="Kinase-like_dom_sf"/>
</dbReference>
<feature type="compositionally biased region" description="Polar residues" evidence="1">
    <location>
        <begin position="838"/>
        <end position="850"/>
    </location>
</feature>
<feature type="compositionally biased region" description="Basic and acidic residues" evidence="1">
    <location>
        <begin position="1407"/>
        <end position="1419"/>
    </location>
</feature>
<organism evidence="2 3">
    <name type="scientific">Cytospora schulzeri</name>
    <dbReference type="NCBI Taxonomy" id="448051"/>
    <lineage>
        <taxon>Eukaryota</taxon>
        <taxon>Fungi</taxon>
        <taxon>Dikarya</taxon>
        <taxon>Ascomycota</taxon>
        <taxon>Pezizomycotina</taxon>
        <taxon>Sordariomycetes</taxon>
        <taxon>Sordariomycetidae</taxon>
        <taxon>Diaporthales</taxon>
        <taxon>Cytosporaceae</taxon>
        <taxon>Cytospora</taxon>
    </lineage>
</organism>
<feature type="region of interest" description="Disordered" evidence="1">
    <location>
        <begin position="554"/>
        <end position="628"/>
    </location>
</feature>
<feature type="compositionally biased region" description="Low complexity" evidence="1">
    <location>
        <begin position="554"/>
        <end position="571"/>
    </location>
</feature>
<feature type="compositionally biased region" description="Acidic residues" evidence="1">
    <location>
        <begin position="851"/>
        <end position="864"/>
    </location>
</feature>
<feature type="compositionally biased region" description="Basic and acidic residues" evidence="1">
    <location>
        <begin position="1276"/>
        <end position="1317"/>
    </location>
</feature>
<comment type="caution">
    <text evidence="2">The sequence shown here is derived from an EMBL/GenBank/DDBJ whole genome shotgun (WGS) entry which is preliminary data.</text>
</comment>
<feature type="region of interest" description="Disordered" evidence="1">
    <location>
        <begin position="838"/>
        <end position="901"/>
    </location>
</feature>
<feature type="region of interest" description="Disordered" evidence="1">
    <location>
        <begin position="721"/>
        <end position="741"/>
    </location>
</feature>
<proteinExistence type="predicted"/>
<feature type="region of interest" description="Disordered" evidence="1">
    <location>
        <begin position="1041"/>
        <end position="1079"/>
    </location>
</feature>
<dbReference type="EMBL" id="LKEA01000024">
    <property type="protein sequence ID" value="ROV99056.1"/>
    <property type="molecule type" value="Genomic_DNA"/>
</dbReference>
<gene>
    <name evidence="2" type="ORF">VMCG_06636</name>
</gene>
<dbReference type="Proteomes" id="UP000283895">
    <property type="component" value="Unassembled WGS sequence"/>
</dbReference>
<accession>A0A423W6U4</accession>
<feature type="compositionally biased region" description="Basic and acidic residues" evidence="1">
    <location>
        <begin position="1357"/>
        <end position="1369"/>
    </location>
</feature>
<feature type="compositionally biased region" description="Basic and acidic residues" evidence="1">
    <location>
        <begin position="1147"/>
        <end position="1158"/>
    </location>
</feature>
<evidence type="ECO:0000313" key="3">
    <source>
        <dbReference type="Proteomes" id="UP000283895"/>
    </source>
</evidence>
<feature type="compositionally biased region" description="Polar residues" evidence="1">
    <location>
        <begin position="1042"/>
        <end position="1055"/>
    </location>
</feature>
<feature type="compositionally biased region" description="Low complexity" evidence="1">
    <location>
        <begin position="1373"/>
        <end position="1383"/>
    </location>
</feature>
<protein>
    <recommendedName>
        <fullName evidence="4">Protein kinase domain-containing protein</fullName>
    </recommendedName>
</protein>
<dbReference type="PANTHER" id="PTHR37542:SF2">
    <property type="entry name" value="PROTEIN KINASE DOMAIN-CONTAINING PROTEIN"/>
    <property type="match status" value="1"/>
</dbReference>
<reference evidence="2 3" key="1">
    <citation type="submission" date="2015-09" db="EMBL/GenBank/DDBJ databases">
        <title>Host preference determinants of Valsa canker pathogens revealed by comparative genomics.</title>
        <authorList>
            <person name="Yin Z."/>
            <person name="Huang L."/>
        </authorList>
    </citation>
    <scope>NUCLEOTIDE SEQUENCE [LARGE SCALE GENOMIC DNA]</scope>
    <source>
        <strain evidence="2 3">03-1</strain>
    </source>
</reference>
<dbReference type="OrthoDB" id="5418235at2759"/>
<evidence type="ECO:0000313" key="2">
    <source>
        <dbReference type="EMBL" id="ROV99056.1"/>
    </source>
</evidence>
<dbReference type="SUPFAM" id="SSF56112">
    <property type="entry name" value="Protein kinase-like (PK-like)"/>
    <property type="match status" value="1"/>
</dbReference>
<evidence type="ECO:0000256" key="1">
    <source>
        <dbReference type="SAM" id="MobiDB-lite"/>
    </source>
</evidence>
<feature type="compositionally biased region" description="Acidic residues" evidence="1">
    <location>
        <begin position="876"/>
        <end position="890"/>
    </location>
</feature>
<dbReference type="Gene3D" id="1.10.510.10">
    <property type="entry name" value="Transferase(Phosphotransferase) domain 1"/>
    <property type="match status" value="1"/>
</dbReference>
<name>A0A423W6U4_9PEZI</name>
<feature type="compositionally biased region" description="Basic and acidic residues" evidence="1">
    <location>
        <begin position="1385"/>
        <end position="1398"/>
    </location>
</feature>
<sequence length="1425" mass="153623">MESYGIPPGGYQLPVQRRLSRLYNDTKKSSDFVKEPVQNAEDPDIKSLHRKLKIQNDRLVTWGLEWSDPGQADIIDDSLSKAGLSEVVGSIMSTIKEILAEAEPLWASSRRGQPGGGGELPRSMVGDKKMPIVAWDKARFEDLVRDLTTSIDTLYDLSRTRSNASSTSARARLYQGASTEDLRAFESTRMQTPQQIDPQTLTSLRERQPVPMSETAPEGHSRDIVYMSKQAFSDLTRNNGRPYTALLLEYAEFDPMYSATGIMPDMSRFERLSAGLQTAPQRSPGSWTGLPQLLGYFEDMDNSRLGLVYHFPPAFNPVSYEPLTHNTLITACSLADLLTRPDFEPPLEAKFRLAYNLANTVFDMHARGITHGNLINSNISFCKAVGEEPGMSAGEVDIRRPLISSFDLFPESFQEGEGSTPTTSLYRHPLDPKTTAQQSLLSNPDSKAFDLYSLAMLLLSIGLWTNLENLVATPAATAVPEVVLEQLAKNCGTLYMKAVQTCWRAVDEELAAGTESSQIMTRVQVSTSRYLEVCAILDSVGGLEDRLSSDLGIQSSSKQAQSSEKAVASSSKDAKAREAGFAPSAPRPTVTRSPVGSAPPEVQTQQRARASSEPRPRRLAKNRLFPHTALPPEAVEHWNTVLMPQINQALRQFYRKNPESVEISLESIGESSKETQPTVLVVCTSVSKVRTILRRKMGALFDGTTGGFALKVCRGQVLRSRNEGTTTRSMAHHPESAGQQQHGEVVAAANGGFQERPANGASIGAWIGDRHLPPVSFGGLVVVDDKTYGMTVHHMLDDPEQEPARKPTVALAPEGPHRSGAGSGNEVPDLAAWYAQQYPDSETPNSGNSSDTEDFAAEFSDDGSDAFTESAVTSEYSDEESIEESVEGEEYSAPGDIPGVEPGCGEGYIISQPALDDVDEDFYPSAETQDEDHLDTFSLGEVFASSGIRRRNDDHGLVHEIDWALFEFNDERLPDDNAIPRAVVAPGDSTTAAAAGRAIRPTSVVPASDLPNLEVQCMARTSGLQTGVILPALTSVKIHGRTSPSHTYQVTSSAPPSERKTGGDHHHHPRRRQQQLPLGLPGDSGAWIVERNNGQVCGHVLAFSQRKRVAYICPMDVLLLDIAETLEATEVRLPGGEPVVRMLEGVGGDRDERDEGYHEPVGGDESSDLDNVQPGMETTHNETKGTEPVSGKLGDTSKGEPFDAGNMESGATKDITPTRPAPANNPSTTSLAGVTIDDTNQSKGPTTEHPSTTGDTGFKAAQADIRDPDSSLTANRETEKARTNVDDTGALDKSENPDKVDGPGPKPIDEVAHERGGDAGAEGPGAKSKGEGTGEKYIKSSGLAAEGGDFDATKPGAGREADRLLEERGIANPAAAASSTAPTGEEDHKAAHAEKVSSDKASAGSPDSKEKHSLKDKIKAKLHKN</sequence>
<feature type="compositionally biased region" description="Polar residues" evidence="1">
    <location>
        <begin position="1224"/>
        <end position="1255"/>
    </location>
</feature>